<dbReference type="InterPro" id="IPR029058">
    <property type="entry name" value="AB_hydrolase_fold"/>
</dbReference>
<evidence type="ECO:0000256" key="1">
    <source>
        <dbReference type="SAM" id="MobiDB-lite"/>
    </source>
</evidence>
<evidence type="ECO:0000313" key="3">
    <source>
        <dbReference type="EMBL" id="KAL1560326.1"/>
    </source>
</evidence>
<dbReference type="PANTHER" id="PTHR12482:SF11">
    <property type="entry name" value="LIPASE YOR059C ISOFORM X1"/>
    <property type="match status" value="1"/>
</dbReference>
<gene>
    <name evidence="3" type="ORF">AAHA92_10547</name>
</gene>
<sequence length="491" mass="54118">MAASAPLFYSFSPRIISGRCTNSVSHHNPPPSSSGSCSPSPYSSYSNYSSRQPGRYWNCITHSGLKVIWKQHSLKAEAMSTTQGDLSSSTAMINSEDKPDHLLVLVHGIMGSPNDWTYCEAELKRRLGKKFLVHVSSCNMYTKTFTGIDGAGSRLADEVMEVVKKEDSLTMISFLAHSFGGLIARYAIAVLYTPNVFSDYPDDTATNSETSSSSNGGLIAGLEAINFITLATPHLGVRGRKQLPFLLGVSFLEKIAPPIAPIFTGQTGSQLFLTDGEADKPPLLLRMASDCDEEKFLSALAAFRCRVLYANVSYDHMVGWRTSSVRREEELVKPTNGSLDGYKHIVNVEYCPPVLSESPNFPSEAAEAKEAAQNYPSTQNTVEYHEIMEDEMIRGLQRLGWMKVDVSFHSVFLPFFAHFNIQVKNERFHNAGAGVVAHVADTIKQQDSSPCIGVTRSTRRQKTKDKEMEKSTKATLTSPHYNRRISDPGGC</sequence>
<keyword evidence="4" id="KW-1185">Reference proteome</keyword>
<dbReference type="PANTHER" id="PTHR12482">
    <property type="entry name" value="LIPASE ROG1-RELATED-RELATED"/>
    <property type="match status" value="1"/>
</dbReference>
<name>A0ABD1HV12_SALDI</name>
<dbReference type="FunFam" id="3.40.50.1820:FF:000175">
    <property type="entry name" value="Hydrolase-like protein family"/>
    <property type="match status" value="1"/>
</dbReference>
<dbReference type="Gene3D" id="3.40.50.1820">
    <property type="entry name" value="alpha/beta hydrolase"/>
    <property type="match status" value="1"/>
</dbReference>
<evidence type="ECO:0000259" key="2">
    <source>
        <dbReference type="Pfam" id="PF05057"/>
    </source>
</evidence>
<dbReference type="Proteomes" id="UP001567538">
    <property type="component" value="Unassembled WGS sequence"/>
</dbReference>
<dbReference type="AlphaFoldDB" id="A0ABD1HV12"/>
<dbReference type="SUPFAM" id="SSF53474">
    <property type="entry name" value="alpha/beta-Hydrolases"/>
    <property type="match status" value="1"/>
</dbReference>
<evidence type="ECO:0000313" key="4">
    <source>
        <dbReference type="Proteomes" id="UP001567538"/>
    </source>
</evidence>
<feature type="domain" description="DUF676" evidence="2">
    <location>
        <begin position="97"/>
        <end position="322"/>
    </location>
</feature>
<feature type="region of interest" description="Disordered" evidence="1">
    <location>
        <begin position="457"/>
        <end position="491"/>
    </location>
</feature>
<dbReference type="EMBL" id="JBEAFC010000004">
    <property type="protein sequence ID" value="KAL1560326.1"/>
    <property type="molecule type" value="Genomic_DNA"/>
</dbReference>
<proteinExistence type="predicted"/>
<accession>A0ABD1HV12</accession>
<dbReference type="InterPro" id="IPR007751">
    <property type="entry name" value="DUF676_lipase-like"/>
</dbReference>
<comment type="caution">
    <text evidence="3">The sequence shown here is derived from an EMBL/GenBank/DDBJ whole genome shotgun (WGS) entry which is preliminary data.</text>
</comment>
<organism evidence="3 4">
    <name type="scientific">Salvia divinorum</name>
    <name type="common">Maria pastora</name>
    <name type="synonym">Diviner's sage</name>
    <dbReference type="NCBI Taxonomy" id="28513"/>
    <lineage>
        <taxon>Eukaryota</taxon>
        <taxon>Viridiplantae</taxon>
        <taxon>Streptophyta</taxon>
        <taxon>Embryophyta</taxon>
        <taxon>Tracheophyta</taxon>
        <taxon>Spermatophyta</taxon>
        <taxon>Magnoliopsida</taxon>
        <taxon>eudicotyledons</taxon>
        <taxon>Gunneridae</taxon>
        <taxon>Pentapetalae</taxon>
        <taxon>asterids</taxon>
        <taxon>lamiids</taxon>
        <taxon>Lamiales</taxon>
        <taxon>Lamiaceae</taxon>
        <taxon>Nepetoideae</taxon>
        <taxon>Mentheae</taxon>
        <taxon>Salviinae</taxon>
        <taxon>Salvia</taxon>
        <taxon>Salvia subgen. Calosphace</taxon>
    </lineage>
</organism>
<reference evidence="3 4" key="1">
    <citation type="submission" date="2024-06" db="EMBL/GenBank/DDBJ databases">
        <title>A chromosome level genome sequence of Diviner's sage (Salvia divinorum).</title>
        <authorList>
            <person name="Ford S.A."/>
            <person name="Ro D.-K."/>
            <person name="Ness R.W."/>
            <person name="Phillips M.A."/>
        </authorList>
    </citation>
    <scope>NUCLEOTIDE SEQUENCE [LARGE SCALE GENOMIC DNA]</scope>
    <source>
        <strain evidence="3">SAF-2024a</strain>
        <tissue evidence="3">Leaf</tissue>
    </source>
</reference>
<dbReference type="Pfam" id="PF05057">
    <property type="entry name" value="DUF676"/>
    <property type="match status" value="1"/>
</dbReference>
<dbReference type="InterPro" id="IPR044294">
    <property type="entry name" value="Lipase-like"/>
</dbReference>
<protein>
    <recommendedName>
        <fullName evidence="2">DUF676 domain-containing protein</fullName>
    </recommendedName>
</protein>